<feature type="non-terminal residue" evidence="1">
    <location>
        <position position="1"/>
    </location>
</feature>
<organism evidence="1">
    <name type="scientific">Trepomonas sp. PC1</name>
    <dbReference type="NCBI Taxonomy" id="1076344"/>
    <lineage>
        <taxon>Eukaryota</taxon>
        <taxon>Metamonada</taxon>
        <taxon>Diplomonadida</taxon>
        <taxon>Hexamitidae</taxon>
        <taxon>Hexamitinae</taxon>
        <taxon>Trepomonas</taxon>
    </lineage>
</organism>
<reference evidence="1" key="1">
    <citation type="submission" date="2015-07" db="EMBL/GenBank/DDBJ databases">
        <title>Adaptation to a free-living lifestyle via gene acquisitions in the diplomonad Trepomonas sp. PC1.</title>
        <authorList>
            <person name="Xu F."/>
            <person name="Jerlstrom-Hultqvist J."/>
            <person name="Kolisko M."/>
            <person name="Simpson A.G.B."/>
            <person name="Roger A.J."/>
            <person name="Svard S.G."/>
            <person name="Andersson J.O."/>
        </authorList>
    </citation>
    <scope>NUCLEOTIDE SEQUENCE</scope>
    <source>
        <strain evidence="1">PC1</strain>
    </source>
</reference>
<dbReference type="AlphaFoldDB" id="A0A146K0R0"/>
<name>A0A146K0R0_9EUKA</name>
<evidence type="ECO:0000313" key="1">
    <source>
        <dbReference type="EMBL" id="JAP90347.1"/>
    </source>
</evidence>
<sequence>EKEQKRFLYLQLDIKKCTIIGFHKKSRFGSYLLPSSADLEIFLEGISNLTQYDGLKGSFYASKNGIEYLQAVNQSAELCTISAIGKKASGGKIEKSIDEIVEWFCAYILKYVISNFEFEQLLLVQSKKIMVDPTFQEKMLHTLHKQVKTELFQPTKQLVIELGTGFHMCGIVENIAGEFYNPVHFFYISNAEFKSEMNPKAKKESTVRIKSTFQTFRIPELILSEDYETIVANTTFGECTQNEDDLDHEIWHYKKHLFQEYTDEIFIDSDNLCSNIIVRDNNLIFDLLHVYLIVFAHIKAALMRKNELDSFSEIKYTLPIQAKAQHADFINTAIQAVFGKYTILQATEPEAAFAYLAAENLLGLPTDKRAQLTQGQKENVIIIDGGDGTIDCVRLERTAKDGNLSVWTYPGEKGDSIKHREHHAFQRYNLGGSNYKEQFEKCVKEVLPQWFTPPTVLSQKAMNNMYREMRGESNKSMVYLAGCQQFEKTVVKQFDNLLVKSKKGDQLSKSEFTQFMRQIEEQIKQKALNYDPNRFDKPVIQLIQNQIQISLGGEALKRVNQVFDQICQALTSSQNKSGFLNDQLTDLLGKNQVNIQVYFVGGLAQQKLFFEPLKQFILQKSQKIEIRQSSEPQLIIFKGIPFNNQKITPRDLNAIAKHELFVLQQRLLSKEEQSILSKVNSVVLKNKQQNQTVKISKFQKGNVLCNVPTKLIEKGKKLHWQEAGKQCMKQRISLNVLYPLYFLKTDKKRVEGPQKAVDMRKEQESVDLPFVRVNDEDSIQKISQFYDVNKIEFKITKEDIENARIQFKHWPVTFLMRINMNYDIVQFISHPVVEISIQECYHDDPNDDQFIVVKTIQIWKWFDPEDGSDSETPYQSKSKQPLYEFTWRLE</sequence>
<accession>A0A146K0R0</accession>
<proteinExistence type="predicted"/>
<gene>
    <name evidence="1" type="ORF">TPC1_30158</name>
</gene>
<dbReference type="EMBL" id="GDID01006259">
    <property type="protein sequence ID" value="JAP90347.1"/>
    <property type="molecule type" value="Transcribed_RNA"/>
</dbReference>
<protein>
    <submittedName>
        <fullName evidence="1">Uncharacterized protein</fullName>
    </submittedName>
</protein>